<dbReference type="EMBL" id="JAABOQ010000004">
    <property type="protein sequence ID" value="NER17519.1"/>
    <property type="molecule type" value="Genomic_DNA"/>
</dbReference>
<keyword evidence="1" id="KW-0808">Transferase</keyword>
<dbReference type="InterPro" id="IPR015943">
    <property type="entry name" value="WD40/YVTN_repeat-like_dom_sf"/>
</dbReference>
<keyword evidence="2" id="KW-1185">Reference proteome</keyword>
<sequence>MKFFKIGSVLLFIGLFLSCNGGKNANASNFNIQLLTKKKRLNSSDVLNFKLLNKNAIEVDSISYKIEGDTNEQQTTAGEFELSLANASLGKHTIVFSVHHDDTVELVRLPISIFSDIKPKVYGYKIINEYPHDIKAFTQGLEFKGDTLYESTGKRGESSIRKVEVKSGAVTNKVDLAANHFGEGITIMNNQLYALTWQAGIGFVYDPETLEKKSSFQYGQSKEGWGFCNDGTTLYKSDGTAHIWRLNPDTLIEEGSIQVCTNTKILKDINELEWVDGKIYANTWQSNREVAVIINPKNGAVEGVINFGGLKEKVSQHPELDVLNGIAYHPEKKTLFVTGKYWDKLFEVELVEK</sequence>
<evidence type="ECO:0000313" key="1">
    <source>
        <dbReference type="EMBL" id="NER17519.1"/>
    </source>
</evidence>
<organism evidence="1 2">
    <name type="scientific">Spongiivirga citrea</name>
    <dbReference type="NCBI Taxonomy" id="1481457"/>
    <lineage>
        <taxon>Bacteria</taxon>
        <taxon>Pseudomonadati</taxon>
        <taxon>Bacteroidota</taxon>
        <taxon>Flavobacteriia</taxon>
        <taxon>Flavobacteriales</taxon>
        <taxon>Flavobacteriaceae</taxon>
        <taxon>Spongiivirga</taxon>
    </lineage>
</organism>
<dbReference type="GO" id="GO:0016603">
    <property type="term" value="F:glutaminyl-peptide cyclotransferase activity"/>
    <property type="evidence" value="ECO:0007669"/>
    <property type="project" value="InterPro"/>
</dbReference>
<dbReference type="Pfam" id="PF05096">
    <property type="entry name" value="Glu_cyclase_2"/>
    <property type="match status" value="1"/>
</dbReference>
<dbReference type="Gene3D" id="2.130.10.10">
    <property type="entry name" value="YVTN repeat-like/Quinoprotein amine dehydrogenase"/>
    <property type="match status" value="1"/>
</dbReference>
<dbReference type="AlphaFoldDB" id="A0A6M0CNS1"/>
<proteinExistence type="predicted"/>
<dbReference type="PROSITE" id="PS51257">
    <property type="entry name" value="PROKAR_LIPOPROTEIN"/>
    <property type="match status" value="1"/>
</dbReference>
<name>A0A6M0CNS1_9FLAO</name>
<comment type="caution">
    <text evidence="1">The sequence shown here is derived from an EMBL/GenBank/DDBJ whole genome shotgun (WGS) entry which is preliminary data.</text>
</comment>
<reference evidence="1 2" key="1">
    <citation type="submission" date="2020-01" db="EMBL/GenBank/DDBJ databases">
        <title>Spongiivirga citrea KCTC 32990T.</title>
        <authorList>
            <person name="Wang G."/>
        </authorList>
    </citation>
    <scope>NUCLEOTIDE SEQUENCE [LARGE SCALE GENOMIC DNA]</scope>
    <source>
        <strain evidence="1 2">KCTC 32990</strain>
    </source>
</reference>
<gene>
    <name evidence="1" type="ORF">GWK10_09880</name>
</gene>
<dbReference type="PANTHER" id="PTHR31270">
    <property type="entry name" value="GLUTAMINYL-PEPTIDE CYCLOTRANSFERASE"/>
    <property type="match status" value="1"/>
</dbReference>
<dbReference type="Proteomes" id="UP000474296">
    <property type="component" value="Unassembled WGS sequence"/>
</dbReference>
<protein>
    <submittedName>
        <fullName evidence="1">Glutaminyl-peptide cyclotransferase</fullName>
    </submittedName>
</protein>
<accession>A0A6M0CNS1</accession>
<dbReference type="RefSeq" id="WP_164032126.1">
    <property type="nucleotide sequence ID" value="NZ_JAABOQ010000004.1"/>
</dbReference>
<evidence type="ECO:0000313" key="2">
    <source>
        <dbReference type="Proteomes" id="UP000474296"/>
    </source>
</evidence>
<dbReference type="SUPFAM" id="SSF63825">
    <property type="entry name" value="YWTD domain"/>
    <property type="match status" value="1"/>
</dbReference>
<dbReference type="InterPro" id="IPR007788">
    <property type="entry name" value="QCT"/>
</dbReference>
<dbReference type="PANTHER" id="PTHR31270:SF1">
    <property type="entry name" value="GLUTAMINYL-PEPTIDE CYCLOTRANSFERASE"/>
    <property type="match status" value="1"/>
</dbReference>